<dbReference type="InterPro" id="IPR035992">
    <property type="entry name" value="Ricin_B-like_lectins"/>
</dbReference>
<feature type="region of interest" description="Disordered" evidence="1">
    <location>
        <begin position="543"/>
        <end position="574"/>
    </location>
</feature>
<keyword evidence="2" id="KW-0732">Signal</keyword>
<evidence type="ECO:0000256" key="2">
    <source>
        <dbReference type="SAM" id="SignalP"/>
    </source>
</evidence>
<keyword evidence="5" id="KW-1185">Reference proteome</keyword>
<organism evidence="4 5">
    <name type="scientific">Microlunatus ginsengisoli</name>
    <dbReference type="NCBI Taxonomy" id="363863"/>
    <lineage>
        <taxon>Bacteria</taxon>
        <taxon>Bacillati</taxon>
        <taxon>Actinomycetota</taxon>
        <taxon>Actinomycetes</taxon>
        <taxon>Propionibacteriales</taxon>
        <taxon>Propionibacteriaceae</taxon>
        <taxon>Microlunatus</taxon>
    </lineage>
</organism>
<dbReference type="InterPro" id="IPR000772">
    <property type="entry name" value="Ricin_B_lectin"/>
</dbReference>
<protein>
    <recommendedName>
        <fullName evidence="3">Ricin B lectin domain-containing protein</fullName>
    </recommendedName>
</protein>
<feature type="chain" id="PRO_5045081190" description="Ricin B lectin domain-containing protein" evidence="2">
    <location>
        <begin position="42"/>
        <end position="1015"/>
    </location>
</feature>
<feature type="region of interest" description="Disordered" evidence="1">
    <location>
        <begin position="45"/>
        <end position="78"/>
    </location>
</feature>
<evidence type="ECO:0000313" key="5">
    <source>
        <dbReference type="Proteomes" id="UP001501490"/>
    </source>
</evidence>
<comment type="caution">
    <text evidence="4">The sequence shown here is derived from an EMBL/GenBank/DDBJ whole genome shotgun (WGS) entry which is preliminary data.</text>
</comment>
<feature type="domain" description="Ricin B lectin" evidence="3">
    <location>
        <begin position="868"/>
        <end position="1011"/>
    </location>
</feature>
<evidence type="ECO:0000259" key="3">
    <source>
        <dbReference type="SMART" id="SM00458"/>
    </source>
</evidence>
<dbReference type="Pfam" id="PF00652">
    <property type="entry name" value="Ricin_B_lectin"/>
    <property type="match status" value="1"/>
</dbReference>
<accession>A0ABP6ZUS7</accession>
<dbReference type="PROSITE" id="PS50231">
    <property type="entry name" value="RICIN_B_LECTIN"/>
    <property type="match status" value="1"/>
</dbReference>
<evidence type="ECO:0000256" key="1">
    <source>
        <dbReference type="SAM" id="MobiDB-lite"/>
    </source>
</evidence>
<feature type="signal peptide" evidence="2">
    <location>
        <begin position="1"/>
        <end position="41"/>
    </location>
</feature>
<feature type="compositionally biased region" description="Basic residues" evidence="1">
    <location>
        <begin position="553"/>
        <end position="565"/>
    </location>
</feature>
<dbReference type="Gene3D" id="2.80.10.50">
    <property type="match status" value="1"/>
</dbReference>
<gene>
    <name evidence="4" type="ORF">GCM10022236_19570</name>
</gene>
<evidence type="ECO:0000313" key="4">
    <source>
        <dbReference type="EMBL" id="GAA3617464.1"/>
    </source>
</evidence>
<feature type="compositionally biased region" description="Gly residues" evidence="1">
    <location>
        <begin position="751"/>
        <end position="768"/>
    </location>
</feature>
<name>A0ABP6ZUS7_9ACTN</name>
<reference evidence="5" key="1">
    <citation type="journal article" date="2019" name="Int. J. Syst. Evol. Microbiol.">
        <title>The Global Catalogue of Microorganisms (GCM) 10K type strain sequencing project: providing services to taxonomists for standard genome sequencing and annotation.</title>
        <authorList>
            <consortium name="The Broad Institute Genomics Platform"/>
            <consortium name="The Broad Institute Genome Sequencing Center for Infectious Disease"/>
            <person name="Wu L."/>
            <person name="Ma J."/>
        </authorList>
    </citation>
    <scope>NUCLEOTIDE SEQUENCE [LARGE SCALE GENOMIC DNA]</scope>
    <source>
        <strain evidence="5">JCM 16929</strain>
    </source>
</reference>
<dbReference type="CDD" id="cd00161">
    <property type="entry name" value="beta-trefoil_Ricin-like"/>
    <property type="match status" value="1"/>
</dbReference>
<dbReference type="SUPFAM" id="SSF50370">
    <property type="entry name" value="Ricin B-like lectins"/>
    <property type="match status" value="1"/>
</dbReference>
<sequence length="1015" mass="101404">MNTHHQPGRAAHGVRRRLGVAAATVAALALLTTASGCSADAADPQDLIGSGARQGAGSAGSPACQPPPSPTELRSAQSVALGGDKETNPFIAFIGAVGEEAGTFGEDQGLGWLLNVITGGQKDQTPEEIAALTKDVDAKTAALQTQITNVCNLLDDKLGTLETNTTREAYDHDAGVADGHAGNINTWWREYQAIVKALQSGTKVDDLGTDYLKDLAAMRDNLPTEMDQIHVNLMPSTGGAEGAIVEYAHLLSDQAGYSPTKVAQYPGTHVFPASYVNSAYDMTDYYTSQLALGMYLYSEVTHLAFPNVNSDAHPYTVQPTLASDYATVLAGYANDFARQASAGTDNYLKTGIGRIPDGTVLDYRDKAHPRLWSDKPVTLLGDSSATAGYCPTVSTLCYLRTYDKDDNLGDLRVTRPSWAPLPAMIDATQWGGIDGWRVPTSDDWTAVQAGAGSAGLTATADAMGMTIFDRSSTTLHVNGVDSTVQAVRPTLVDIGTTNAPHYGLMTSVDAKDTALTSRSILSTSTNGEGGSLFLVQDFVPSTASPQPAPMAVRKARPVRPVKGRHGGLGLDGPKTFDDATSCQAYTVPAGASAVTVTATGGSGADGVQNGNGSASGGRGGVVTATIPAAAGTTLYVRVGVNGSGTAGTAGGGGSAGAADPVLFGSKPSSGGAGGGMSGLSSYDNCASFLLAAGGGGGGGAGLTIPESMTGGKGGDSCLISGSTAAVDGTCSPATDGAAHLKVSKGSQPYGDSGGKAGGGPGKANGGAAGTAKPYDETTYNQPGTSATGIAGGNGGGNGSQSAHSFGGGGGGGAGYLGGGGGGGGGNIGAGGGGGGGTSFVVNGLPTNGSFSLAAKGTTPSVTITPVAAPVVLQSSTTGEVANIAGGSNDDGTPLIQYPRMGAWNEQWRITPLDDSASGEFSIVNPTDSKCLAASDASQNGQIRLQTCTGKTGQRWRLSAGGDGTAAVVSAIDAPGSGRLVLSTDRGYPTVGGASLTLALDTSAPGQRWSTIAAGW</sequence>
<feature type="region of interest" description="Disordered" evidence="1">
    <location>
        <begin position="741"/>
        <end position="772"/>
    </location>
</feature>
<dbReference type="SMART" id="SM00458">
    <property type="entry name" value="RICIN"/>
    <property type="match status" value="1"/>
</dbReference>
<dbReference type="EMBL" id="BAABAB010000014">
    <property type="protein sequence ID" value="GAA3617464.1"/>
    <property type="molecule type" value="Genomic_DNA"/>
</dbReference>
<dbReference type="Proteomes" id="UP001501490">
    <property type="component" value="Unassembled WGS sequence"/>
</dbReference>
<proteinExistence type="predicted"/>
<dbReference type="RefSeq" id="WP_344803883.1">
    <property type="nucleotide sequence ID" value="NZ_BAABAB010000014.1"/>
</dbReference>